<keyword evidence="1" id="KW-0472">Membrane</keyword>
<dbReference type="Proteomes" id="UP000317036">
    <property type="component" value="Unassembled WGS sequence"/>
</dbReference>
<protein>
    <recommendedName>
        <fullName evidence="4">Spore germination protein</fullName>
    </recommendedName>
</protein>
<feature type="transmembrane region" description="Helical" evidence="1">
    <location>
        <begin position="32"/>
        <end position="55"/>
    </location>
</feature>
<reference evidence="2 3" key="1">
    <citation type="submission" date="2019-07" db="EMBL/GenBank/DDBJ databases">
        <authorList>
            <person name="Kim J."/>
        </authorList>
    </citation>
    <scope>NUCLEOTIDE SEQUENCE [LARGE SCALE GENOMIC DNA]</scope>
    <source>
        <strain evidence="2 3">JC52</strain>
    </source>
</reference>
<evidence type="ECO:0000256" key="1">
    <source>
        <dbReference type="SAM" id="Phobius"/>
    </source>
</evidence>
<feature type="transmembrane region" description="Helical" evidence="1">
    <location>
        <begin position="260"/>
        <end position="284"/>
    </location>
</feature>
<keyword evidence="1" id="KW-1133">Transmembrane helix</keyword>
<dbReference type="RefSeq" id="WP_144847491.1">
    <property type="nucleotide sequence ID" value="NZ_VNJI01000014.1"/>
</dbReference>
<feature type="transmembrane region" description="Helical" evidence="1">
    <location>
        <begin position="141"/>
        <end position="159"/>
    </location>
</feature>
<gene>
    <name evidence="2" type="ORF">FPZ49_13645</name>
</gene>
<keyword evidence="1" id="KW-0812">Transmembrane</keyword>
<feature type="transmembrane region" description="Helical" evidence="1">
    <location>
        <begin position="179"/>
        <end position="203"/>
    </location>
</feature>
<dbReference type="AlphaFoldDB" id="A0A559KBH7"/>
<feature type="transmembrane region" description="Helical" evidence="1">
    <location>
        <begin position="75"/>
        <end position="99"/>
    </location>
</feature>
<name>A0A559KBH7_9BACL</name>
<dbReference type="EMBL" id="VNJI01000014">
    <property type="protein sequence ID" value="TVY09478.1"/>
    <property type="molecule type" value="Genomic_DNA"/>
</dbReference>
<evidence type="ECO:0008006" key="4">
    <source>
        <dbReference type="Google" id="ProtNLM"/>
    </source>
</evidence>
<dbReference type="OrthoDB" id="2930450at2"/>
<feature type="transmembrane region" description="Helical" evidence="1">
    <location>
        <begin position="339"/>
        <end position="360"/>
    </location>
</feature>
<proteinExistence type="predicted"/>
<comment type="caution">
    <text evidence="2">The sequence shown here is derived from an EMBL/GenBank/DDBJ whole genome shotgun (WGS) entry which is preliminary data.</text>
</comment>
<feature type="transmembrane region" description="Helical" evidence="1">
    <location>
        <begin position="7"/>
        <end position="26"/>
    </location>
</feature>
<organism evidence="2 3">
    <name type="scientific">Paenibacillus cremeus</name>
    <dbReference type="NCBI Taxonomy" id="2163881"/>
    <lineage>
        <taxon>Bacteria</taxon>
        <taxon>Bacillati</taxon>
        <taxon>Bacillota</taxon>
        <taxon>Bacilli</taxon>
        <taxon>Bacillales</taxon>
        <taxon>Paenibacillaceae</taxon>
        <taxon>Paenibacillus</taxon>
    </lineage>
</organism>
<feature type="transmembrane region" description="Helical" evidence="1">
    <location>
        <begin position="215"/>
        <end position="240"/>
    </location>
</feature>
<sequence>MYRYTYYHVLYVGMINIMMFVPYLLIRDRFDGAVSGMVIASVIGGILSLGTMSCFERFPGWGFPELCDRYFPRWLTVAINLYAGLLIWLPAGIIVINGYSETVRLFFYPDMNPSVNLFLMTCAAVWASSRSTRTVQFIHEIMLFLCTPMLIMFLIKAIFNKNMDWDAVRYVAGYIRKPPSFMSIAASTFVFSGFTTLITVNRLHTEGFTFKHRWIVPLFGIFFLAVTFFIPIGFHGTVTVQEYVYLWSMTADSMVTEYGFINRVLFVFLILFTGLSLLFVMNTWNTTIMLIRHSLSRFTAVEETPVARINLWIALAAGLLSFVYMHLSNPERNQLISEIWLVGRFITEVMFLGIMLYFVWRRKKVKATS</sequence>
<evidence type="ECO:0000313" key="2">
    <source>
        <dbReference type="EMBL" id="TVY09478.1"/>
    </source>
</evidence>
<accession>A0A559KBH7</accession>
<evidence type="ECO:0000313" key="3">
    <source>
        <dbReference type="Proteomes" id="UP000317036"/>
    </source>
</evidence>
<keyword evidence="3" id="KW-1185">Reference proteome</keyword>
<feature type="transmembrane region" description="Helical" evidence="1">
    <location>
        <begin position="305"/>
        <end position="327"/>
    </location>
</feature>